<reference evidence="2 3" key="1">
    <citation type="submission" date="2017-11" db="EMBL/GenBank/DDBJ databases">
        <title>The complete genome sequence and comparative genome analysis of Yersinia enterocolitica strain LC20.</title>
        <authorList>
            <person name="Shi G."/>
            <person name="Su M."/>
            <person name="Liang J."/>
            <person name="Gu W."/>
            <person name="Xiao Y."/>
            <person name="Zhang Z."/>
            <person name="Qiu H."/>
            <person name="Duan R."/>
            <person name="Zhang Z."/>
            <person name="Li Y."/>
            <person name="Zhang X."/>
            <person name="Ling Y."/>
            <person name="Song L."/>
            <person name="Chen M."/>
            <person name="Zhao Y."/>
            <person name="Wu J."/>
            <person name="Jing H."/>
            <person name="Xiao J."/>
            <person name="Wang X."/>
        </authorList>
    </citation>
    <scope>NUCLEOTIDE SEQUENCE [LARGE SCALE GENOMIC DNA]</scope>
    <source>
        <strain evidence="2 3">LC20</strain>
        <plasmid evidence="3">Plasmid2_50k</plasmid>
    </source>
</reference>
<keyword evidence="2" id="KW-0614">Plasmid</keyword>
<evidence type="ECO:0000313" key="3">
    <source>
        <dbReference type="Proteomes" id="UP000230961"/>
    </source>
</evidence>
<accession>A0A7U5PH33</accession>
<dbReference type="KEGG" id="yel:LC20_09360"/>
<name>A0A7U5PH33_YEREN</name>
<protein>
    <submittedName>
        <fullName evidence="2">Uncharacterized protein</fullName>
    </submittedName>
</protein>
<organism evidence="2 3">
    <name type="scientific">Yersinia enterocolitica LC20</name>
    <dbReference type="NCBI Taxonomy" id="1443113"/>
    <lineage>
        <taxon>Bacteria</taxon>
        <taxon>Pseudomonadati</taxon>
        <taxon>Pseudomonadota</taxon>
        <taxon>Gammaproteobacteria</taxon>
        <taxon>Enterobacterales</taxon>
        <taxon>Yersiniaceae</taxon>
        <taxon>Yersinia</taxon>
    </lineage>
</organism>
<gene>
    <name evidence="2" type="ORF">LC20_09360</name>
</gene>
<dbReference type="EMBL" id="CP007450">
    <property type="protein sequence ID" value="ATX63051.1"/>
    <property type="molecule type" value="Genomic_DNA"/>
</dbReference>
<geneLocation type="plasmid" evidence="3">
    <name>Plasmid2_50k</name>
</geneLocation>
<sequence>MLDHGSAPYKFDKELIGKQSNSYFVKLETDKGNQTYWGLGLAAAVSEHNIGDHIKLSDMGSKSVVVSIKEDDGTIKEVAGYRREWKSEREQPDQDVDYGPTVD</sequence>
<evidence type="ECO:0000313" key="2">
    <source>
        <dbReference type="EMBL" id="ATX63051.1"/>
    </source>
</evidence>
<feature type="region of interest" description="Disordered" evidence="1">
    <location>
        <begin position="84"/>
        <end position="103"/>
    </location>
</feature>
<evidence type="ECO:0000256" key="1">
    <source>
        <dbReference type="SAM" id="MobiDB-lite"/>
    </source>
</evidence>
<proteinExistence type="predicted"/>
<dbReference type="AlphaFoldDB" id="A0A7U5PH33"/>
<dbReference type="Proteomes" id="UP000230961">
    <property type="component" value="Plasmid p2_50K"/>
</dbReference>